<keyword evidence="6" id="KW-0812">Transmembrane</keyword>
<name>A0A1B1YRS9_9GAMM</name>
<evidence type="ECO:0000256" key="6">
    <source>
        <dbReference type="SAM" id="Phobius"/>
    </source>
</evidence>
<keyword evidence="2" id="KW-0677">Repeat</keyword>
<evidence type="ECO:0000256" key="1">
    <source>
        <dbReference type="ARBA" id="ARBA00004196"/>
    </source>
</evidence>
<keyword evidence="6" id="KW-0472">Membrane</keyword>
<dbReference type="PANTHER" id="PTHR47870">
    <property type="entry name" value="CYTOCHROME C-TYPE BIOGENESIS PROTEIN CCMH"/>
    <property type="match status" value="1"/>
</dbReference>
<dbReference type="NCBIfam" id="TIGR03142">
    <property type="entry name" value="cytochro_ccmI"/>
    <property type="match status" value="1"/>
</dbReference>
<dbReference type="AlphaFoldDB" id="A0A1B1YRS9"/>
<gene>
    <name evidence="8" type="ORF">PG2T_03935</name>
</gene>
<evidence type="ECO:0000256" key="2">
    <source>
        <dbReference type="ARBA" id="ARBA00022737"/>
    </source>
</evidence>
<dbReference type="InParanoid" id="A0A1B1YRS9"/>
<dbReference type="STRING" id="1810504.PG2T_03935"/>
<feature type="repeat" description="TPR" evidence="5">
    <location>
        <begin position="228"/>
        <end position="261"/>
    </location>
</feature>
<dbReference type="PROSITE" id="PS50005">
    <property type="entry name" value="TPR"/>
    <property type="match status" value="2"/>
</dbReference>
<dbReference type="GO" id="GO:0030313">
    <property type="term" value="C:cell envelope"/>
    <property type="evidence" value="ECO:0007669"/>
    <property type="project" value="UniProtKB-SubCell"/>
</dbReference>
<evidence type="ECO:0000256" key="4">
    <source>
        <dbReference type="ARBA" id="ARBA00022803"/>
    </source>
</evidence>
<accession>A0A1B1YRS9</accession>
<dbReference type="Proteomes" id="UP000092952">
    <property type="component" value="Chromosome"/>
</dbReference>
<evidence type="ECO:0000313" key="8">
    <source>
        <dbReference type="EMBL" id="ANX03422.1"/>
    </source>
</evidence>
<evidence type="ECO:0000313" key="9">
    <source>
        <dbReference type="Proteomes" id="UP000092952"/>
    </source>
</evidence>
<keyword evidence="6" id="KW-1133">Transmembrane helix</keyword>
<keyword evidence="4 5" id="KW-0802">TPR repeat</keyword>
<dbReference type="Pfam" id="PF13428">
    <property type="entry name" value="TPR_14"/>
    <property type="match status" value="1"/>
</dbReference>
<evidence type="ECO:0000256" key="3">
    <source>
        <dbReference type="ARBA" id="ARBA00022748"/>
    </source>
</evidence>
<dbReference type="SUPFAM" id="SSF48452">
    <property type="entry name" value="TPR-like"/>
    <property type="match status" value="2"/>
</dbReference>
<dbReference type="OrthoDB" id="9776053at2"/>
<comment type="subcellular location">
    <subcellularLocation>
        <location evidence="1">Cell envelope</location>
    </subcellularLocation>
</comment>
<dbReference type="InterPro" id="IPR011990">
    <property type="entry name" value="TPR-like_helical_dom_sf"/>
</dbReference>
<dbReference type="InterPro" id="IPR017560">
    <property type="entry name" value="Cyt_c_biogenesis_CcmI"/>
</dbReference>
<evidence type="ECO:0000256" key="5">
    <source>
        <dbReference type="PROSITE-ProRule" id="PRU00339"/>
    </source>
</evidence>
<dbReference type="EMBL" id="CP014671">
    <property type="protein sequence ID" value="ANX03422.1"/>
    <property type="molecule type" value="Genomic_DNA"/>
</dbReference>
<reference evidence="9" key="1">
    <citation type="submission" date="2016-03" db="EMBL/GenBank/DDBJ databases">
        <title>Complete genome sequence of Solimmundus cernigliae, representing a novel lineage of polycyclic aromatic hydrocarbon degraders within the Gammaproteobacteria.</title>
        <authorList>
            <person name="Singleton D.R."/>
            <person name="Dickey A.N."/>
            <person name="Scholl E.H."/>
            <person name="Wright F.A."/>
            <person name="Aitken M.D."/>
        </authorList>
    </citation>
    <scope>NUCLEOTIDE SEQUENCE [LARGE SCALE GENOMIC DNA]</scope>
    <source>
        <strain evidence="9">TR3.2</strain>
    </source>
</reference>
<dbReference type="InterPro" id="IPR051263">
    <property type="entry name" value="C-type_cytochrome_biogenesis"/>
</dbReference>
<proteinExistence type="predicted"/>
<evidence type="ECO:0000259" key="7">
    <source>
        <dbReference type="Pfam" id="PF23914"/>
    </source>
</evidence>
<dbReference type="RefSeq" id="WP_068802918.1">
    <property type="nucleotide sequence ID" value="NZ_CP014671.1"/>
</dbReference>
<keyword evidence="3" id="KW-0201">Cytochrome c-type biogenesis</keyword>
<dbReference type="SMART" id="SM00028">
    <property type="entry name" value="TPR"/>
    <property type="match status" value="3"/>
</dbReference>
<keyword evidence="9" id="KW-1185">Reference proteome</keyword>
<dbReference type="KEGG" id="gbi:PG2T_03935"/>
<feature type="domain" description="Cytochrome c-type biogenesis protein H TPR" evidence="7">
    <location>
        <begin position="222"/>
        <end position="335"/>
    </location>
</feature>
<organism evidence="8 9">
    <name type="scientific">Immundisolibacter cernigliae</name>
    <dbReference type="NCBI Taxonomy" id="1810504"/>
    <lineage>
        <taxon>Bacteria</taxon>
        <taxon>Pseudomonadati</taxon>
        <taxon>Pseudomonadota</taxon>
        <taxon>Gammaproteobacteria</taxon>
        <taxon>Immundisolibacterales</taxon>
        <taxon>Immundisolibacteraceae</taxon>
        <taxon>Immundisolibacter</taxon>
    </lineage>
</organism>
<dbReference type="Pfam" id="PF23914">
    <property type="entry name" value="TPR_CcmH_CycH"/>
    <property type="match status" value="1"/>
</dbReference>
<dbReference type="PANTHER" id="PTHR47870:SF1">
    <property type="entry name" value="CYTOCHROME C-TYPE BIOGENESIS PROTEIN CCMH"/>
    <property type="match status" value="1"/>
</dbReference>
<dbReference type="GO" id="GO:0017004">
    <property type="term" value="P:cytochrome complex assembly"/>
    <property type="evidence" value="ECO:0007669"/>
    <property type="project" value="UniProtKB-KW"/>
</dbReference>
<protein>
    <recommendedName>
        <fullName evidence="7">Cytochrome c-type biogenesis protein H TPR domain-containing protein</fullName>
    </recommendedName>
</protein>
<feature type="repeat" description="TPR" evidence="5">
    <location>
        <begin position="156"/>
        <end position="189"/>
    </location>
</feature>
<dbReference type="InterPro" id="IPR056413">
    <property type="entry name" value="TPR_CcmH_CycH"/>
</dbReference>
<feature type="transmembrane region" description="Helical" evidence="6">
    <location>
        <begin position="93"/>
        <end position="114"/>
    </location>
</feature>
<dbReference type="Gene3D" id="1.25.40.10">
    <property type="entry name" value="Tetratricopeptide repeat domain"/>
    <property type="match status" value="2"/>
</dbReference>
<dbReference type="InterPro" id="IPR019734">
    <property type="entry name" value="TPR_rpt"/>
</dbReference>
<sequence length="353" mass="37249">MTALVLTGLAVLAAVAWLVLRLPSPITATDTLATRRAQLQASLDELARARADGMLDEASFADEQRRLQADIAALAQAGPAAARTASQPGSRGWPFALAVFVLLPAAAVGLYGYLQGPFWQQLDAAQKAPDAAAAPVDPAAMVARLEARLAKDGSDPEGWRRLGRSYVVLGRPADARRAYDRAAQLAPDDLTLLEGYADAAEPGVAPPPGIAAMIATVEQGILATPDDPRAWVRAGFARSMQGDRSGARDAYARAHELDPQRPEVLAAYAASEYALNPQQPSARAVELYERLLKINPDNGSALWVLGQAAQQAGQPAQAREHWQRLLGLLPADSPMRAQVQRAIDAVTGGAGAP</sequence>